<evidence type="ECO:0000313" key="2">
    <source>
        <dbReference type="EMBL" id="MCL9813637.1"/>
    </source>
</evidence>
<dbReference type="Gene3D" id="3.40.50.720">
    <property type="entry name" value="NAD(P)-binding Rossmann-like Domain"/>
    <property type="match status" value="1"/>
</dbReference>
<dbReference type="EMBL" id="JAKRVY010000003">
    <property type="protein sequence ID" value="MCL9813637.1"/>
    <property type="molecule type" value="Genomic_DNA"/>
</dbReference>
<dbReference type="InterPro" id="IPR016040">
    <property type="entry name" value="NAD(P)-bd_dom"/>
</dbReference>
<dbReference type="Pfam" id="PF13460">
    <property type="entry name" value="NAD_binding_10"/>
    <property type="match status" value="1"/>
</dbReference>
<dbReference type="InterPro" id="IPR036291">
    <property type="entry name" value="NAD(P)-bd_dom_sf"/>
</dbReference>
<feature type="domain" description="NAD(P)-binding" evidence="1">
    <location>
        <begin position="7"/>
        <end position="121"/>
    </location>
</feature>
<reference evidence="2 3" key="1">
    <citation type="journal article" date="2022" name="Syst. Appl. Microbiol.">
        <title>Natronocalculus amylovorans gen. nov., sp. nov., and Natranaeroarchaeum aerophilus sp. nov., dominant culturable amylolytic natronoarchaea from hypersaline soda lakes in southwestern Siberia.</title>
        <authorList>
            <person name="Sorokin D.Y."/>
            <person name="Elcheninov A.G."/>
            <person name="Khizhniak T.V."/>
            <person name="Koenen M."/>
            <person name="Bale N.J."/>
            <person name="Damste J.S.S."/>
            <person name="Kublanov I.V."/>
        </authorList>
    </citation>
    <scope>NUCLEOTIDE SEQUENCE [LARGE SCALE GENOMIC DNA]</scope>
    <source>
        <strain evidence="2 3">AArc-St1-1</strain>
    </source>
</reference>
<sequence>MNVLVTGATGFVGRRLVPALLDAGHEVRVLVRDRSSYEPDVADDIGVYEGDLLEQGSFESALAGVDAAYYLVHSMGSSGDFEERDRQAARHFRAAASAADVERVIYLGGLGPSEDDEGVSAHLRSRQEVGRLLDEGTYDLTTLRAAVIVGEGSASFELIDQLTGRLPVMLAPKWVRTRCQPIAIDDVITYLVGVLDAPETAGGTFEIGGPEVMTYQEMLQRTAEIAGRTVYIVPVPVLTPTLSSHWLTFVTDVPTSVARPLIAGLKTPVVVEDDRIQQFVDVEPTSFETAVRRAFGSESPPPSPPAEATG</sequence>
<organism evidence="2 3">
    <name type="scientific">Natranaeroarchaeum aerophilus</name>
    <dbReference type="NCBI Taxonomy" id="2917711"/>
    <lineage>
        <taxon>Archaea</taxon>
        <taxon>Methanobacteriati</taxon>
        <taxon>Methanobacteriota</taxon>
        <taxon>Stenosarchaea group</taxon>
        <taxon>Halobacteria</taxon>
        <taxon>Halobacteriales</taxon>
        <taxon>Natronoarchaeaceae</taxon>
        <taxon>Natranaeroarchaeum</taxon>
    </lineage>
</organism>
<keyword evidence="3" id="KW-1185">Reference proteome</keyword>
<dbReference type="InterPro" id="IPR051207">
    <property type="entry name" value="ComplexI_NDUFA9_subunit"/>
</dbReference>
<comment type="caution">
    <text evidence="2">The sequence shown here is derived from an EMBL/GenBank/DDBJ whole genome shotgun (WGS) entry which is preliminary data.</text>
</comment>
<dbReference type="PANTHER" id="PTHR12126">
    <property type="entry name" value="NADH-UBIQUINONE OXIDOREDUCTASE 39 KDA SUBUNIT-RELATED"/>
    <property type="match status" value="1"/>
</dbReference>
<dbReference type="AlphaFoldDB" id="A0AAE3FQ84"/>
<evidence type="ECO:0000259" key="1">
    <source>
        <dbReference type="Pfam" id="PF13460"/>
    </source>
</evidence>
<proteinExistence type="predicted"/>
<protein>
    <submittedName>
        <fullName evidence="2">NAD(P)H-binding protein</fullName>
    </submittedName>
</protein>
<dbReference type="RefSeq" id="WP_250596195.1">
    <property type="nucleotide sequence ID" value="NZ_JAKRVY010000003.1"/>
</dbReference>
<dbReference type="GO" id="GO:0044877">
    <property type="term" value="F:protein-containing complex binding"/>
    <property type="evidence" value="ECO:0007669"/>
    <property type="project" value="TreeGrafter"/>
</dbReference>
<dbReference type="SUPFAM" id="SSF51735">
    <property type="entry name" value="NAD(P)-binding Rossmann-fold domains"/>
    <property type="match status" value="1"/>
</dbReference>
<dbReference type="Proteomes" id="UP001202674">
    <property type="component" value="Unassembled WGS sequence"/>
</dbReference>
<name>A0AAE3FQ84_9EURY</name>
<dbReference type="PANTHER" id="PTHR12126:SF11">
    <property type="entry name" value="NADH DEHYDROGENASE [UBIQUINONE] 1 ALPHA SUBCOMPLEX SUBUNIT 9, MITOCHONDRIAL"/>
    <property type="match status" value="1"/>
</dbReference>
<gene>
    <name evidence="2" type="ORF">AArcSt11_08230</name>
</gene>
<evidence type="ECO:0000313" key="3">
    <source>
        <dbReference type="Proteomes" id="UP001202674"/>
    </source>
</evidence>
<accession>A0AAE3FQ84</accession>